<dbReference type="PANTHER" id="PTHR43004:SF19">
    <property type="entry name" value="BINDING MONOOXYGENASE, PUTATIVE (JCVI)-RELATED"/>
    <property type="match status" value="1"/>
</dbReference>
<dbReference type="AlphaFoldDB" id="A0A1A6BCK1"/>
<dbReference type="Pfam" id="PF01494">
    <property type="entry name" value="FAD_binding_3"/>
    <property type="match status" value="1"/>
</dbReference>
<evidence type="ECO:0000313" key="5">
    <source>
        <dbReference type="EMBL" id="OBS00097.1"/>
    </source>
</evidence>
<dbReference type="EMBL" id="MAEM01000388">
    <property type="protein sequence ID" value="OBS00097.1"/>
    <property type="molecule type" value="Genomic_DNA"/>
</dbReference>
<comment type="caution">
    <text evidence="5">The sequence shown here is derived from an EMBL/GenBank/DDBJ whole genome shotgun (WGS) entry which is preliminary data.</text>
</comment>
<accession>A0A1A6BCK1</accession>
<dbReference type="Gene3D" id="3.40.30.120">
    <property type="match status" value="1"/>
</dbReference>
<dbReference type="SUPFAM" id="SSF51905">
    <property type="entry name" value="FAD/NAD(P)-binding domain"/>
    <property type="match status" value="1"/>
</dbReference>
<evidence type="ECO:0000256" key="2">
    <source>
        <dbReference type="ARBA" id="ARBA00022630"/>
    </source>
</evidence>
<dbReference type="Proteomes" id="UP000093757">
    <property type="component" value="Unassembled WGS sequence"/>
</dbReference>
<proteinExistence type="predicted"/>
<dbReference type="GO" id="GO:0016709">
    <property type="term" value="F:oxidoreductase activity, acting on paired donors, with incorporation or reduction of molecular oxygen, NAD(P)H as one donor, and incorporation of one atom of oxygen"/>
    <property type="evidence" value="ECO:0007669"/>
    <property type="project" value="UniProtKB-ARBA"/>
</dbReference>
<keyword evidence="3" id="KW-0274">FAD</keyword>
<dbReference type="RefSeq" id="WP_065135564.1">
    <property type="nucleotide sequence ID" value="NZ_MAEM01000388.1"/>
</dbReference>
<sequence>MSAPRIPVLIVGAGPVGLAAAYVLGRFGVRSIACEQHSSINPHPRAHVVNTRTMELLRNWGIATSVAADSLPREWLTRIIWTTTLAGEELGRLNLMEEPAERLAVRLTCSPEMTQSCAQDRVQRHLVDLVSQQGCCDLRWGTEVVDLADTEDGVQVTVSRGGETTAVLAEYVIGADGATSWVRRHRGIPMNGMPPLAQQINVCFDADLTDLIGDRGAVLYWTINSTARGAFVAMDGKRRWTYNFEYNPAQESVADFTPARCAAIVRDGLGTNDIPVEIQSVGGWTMCAETASRYRDGRVFLAGDAAHRFPPTGGIGMNTGIADADNLAWKLAAVVQKWSGTALLDSYQVERRPVAMSNTHYSVMNSIKMASTGIGPTAGVVVERLESPDAAIAAKQRADLGPAIEAQRSHFGALNQDLGYRYDMRRAAVVPDLTPLPESGDPAVDFVPLARPGSRLPHFWVKCSDRVISTLDLVGPHFLLITGRDGADHVKQLDRIADVPSVAYVLDRDIEATTPDLHAGLGITPRGCVLVRPDGHVAARLATGESGDIAELLPRVLAGHAPSVTVA</sequence>
<keyword evidence="2" id="KW-0285">Flavoprotein</keyword>
<evidence type="ECO:0000256" key="1">
    <source>
        <dbReference type="ARBA" id="ARBA00001974"/>
    </source>
</evidence>
<dbReference type="Gene3D" id="3.30.9.10">
    <property type="entry name" value="D-Amino Acid Oxidase, subunit A, domain 2"/>
    <property type="match status" value="1"/>
</dbReference>
<evidence type="ECO:0000313" key="6">
    <source>
        <dbReference type="Proteomes" id="UP000093757"/>
    </source>
</evidence>
<protein>
    <recommendedName>
        <fullName evidence="4">FAD-binding domain-containing protein</fullName>
    </recommendedName>
</protein>
<evidence type="ECO:0000259" key="4">
    <source>
        <dbReference type="Pfam" id="PF01494"/>
    </source>
</evidence>
<reference evidence="5 6" key="1">
    <citation type="submission" date="2016-06" db="EMBL/GenBank/DDBJ databases">
        <authorList>
            <person name="Kjaerup R.B."/>
            <person name="Dalgaard T.S."/>
            <person name="Juul-Madsen H.R."/>
        </authorList>
    </citation>
    <scope>NUCLEOTIDE SEQUENCE [LARGE SCALE GENOMIC DNA]</scope>
    <source>
        <strain evidence="5 6">1245752.6</strain>
    </source>
</reference>
<dbReference type="Pfam" id="PF21274">
    <property type="entry name" value="Rng_hyd_C"/>
    <property type="match status" value="1"/>
</dbReference>
<dbReference type="Gene3D" id="3.50.50.60">
    <property type="entry name" value="FAD/NAD(P)-binding domain"/>
    <property type="match status" value="1"/>
</dbReference>
<dbReference type="InterPro" id="IPR002938">
    <property type="entry name" value="FAD-bd"/>
</dbReference>
<dbReference type="GO" id="GO:0071949">
    <property type="term" value="F:FAD binding"/>
    <property type="evidence" value="ECO:0007669"/>
    <property type="project" value="InterPro"/>
</dbReference>
<comment type="cofactor">
    <cofactor evidence="1">
        <name>FAD</name>
        <dbReference type="ChEBI" id="CHEBI:57692"/>
    </cofactor>
</comment>
<gene>
    <name evidence="5" type="ORF">A9W98_26790</name>
</gene>
<name>A0A1A6BCK1_MYCGO</name>
<evidence type="ECO:0000256" key="3">
    <source>
        <dbReference type="ARBA" id="ARBA00022827"/>
    </source>
</evidence>
<feature type="domain" description="FAD-binding" evidence="4">
    <location>
        <begin position="6"/>
        <end position="359"/>
    </location>
</feature>
<dbReference type="InterPro" id="IPR050641">
    <property type="entry name" value="RIFMO-like"/>
</dbReference>
<dbReference type="InterPro" id="IPR036188">
    <property type="entry name" value="FAD/NAD-bd_sf"/>
</dbReference>
<dbReference type="PRINTS" id="PR00420">
    <property type="entry name" value="RNGMNOXGNASE"/>
</dbReference>
<dbReference type="OrthoDB" id="8670884at2"/>
<dbReference type="PANTHER" id="PTHR43004">
    <property type="entry name" value="TRK SYSTEM POTASSIUM UPTAKE PROTEIN"/>
    <property type="match status" value="1"/>
</dbReference>
<organism evidence="5 6">
    <name type="scientific">Mycobacterium gordonae</name>
    <dbReference type="NCBI Taxonomy" id="1778"/>
    <lineage>
        <taxon>Bacteria</taxon>
        <taxon>Bacillati</taxon>
        <taxon>Actinomycetota</taxon>
        <taxon>Actinomycetes</taxon>
        <taxon>Mycobacteriales</taxon>
        <taxon>Mycobacteriaceae</taxon>
        <taxon>Mycobacterium</taxon>
    </lineage>
</organism>